<evidence type="ECO:0000256" key="2">
    <source>
        <dbReference type="ARBA" id="ARBA00022617"/>
    </source>
</evidence>
<organism evidence="9 10">
    <name type="scientific">Leptospira saintgironsiae</name>
    <dbReference type="NCBI Taxonomy" id="2023183"/>
    <lineage>
        <taxon>Bacteria</taxon>
        <taxon>Pseudomonadati</taxon>
        <taxon>Spirochaetota</taxon>
        <taxon>Spirochaetia</taxon>
        <taxon>Leptospirales</taxon>
        <taxon>Leptospiraceae</taxon>
        <taxon>Leptospira</taxon>
    </lineage>
</organism>
<evidence type="ECO:0000256" key="7">
    <source>
        <dbReference type="PIRSR" id="PIRSR602401-1"/>
    </source>
</evidence>
<comment type="cofactor">
    <cofactor evidence="7">
        <name>heme</name>
        <dbReference type="ChEBI" id="CHEBI:30413"/>
    </cofactor>
</comment>
<dbReference type="InterPro" id="IPR050196">
    <property type="entry name" value="Cytochrome_P450_Monoox"/>
</dbReference>
<dbReference type="PRINTS" id="PR00463">
    <property type="entry name" value="EP450I"/>
</dbReference>
<dbReference type="PROSITE" id="PS00086">
    <property type="entry name" value="CYTOCHROME_P450"/>
    <property type="match status" value="1"/>
</dbReference>
<dbReference type="AlphaFoldDB" id="A0A2M9YFN6"/>
<dbReference type="Pfam" id="PF00067">
    <property type="entry name" value="p450"/>
    <property type="match status" value="1"/>
</dbReference>
<dbReference type="EMBL" id="NPDR01000001">
    <property type="protein sequence ID" value="PJZ50372.1"/>
    <property type="molecule type" value="Genomic_DNA"/>
</dbReference>
<evidence type="ECO:0000256" key="6">
    <source>
        <dbReference type="ARBA" id="ARBA00023033"/>
    </source>
</evidence>
<dbReference type="InterPro" id="IPR036396">
    <property type="entry name" value="Cyt_P450_sf"/>
</dbReference>
<dbReference type="Gene3D" id="1.10.630.10">
    <property type="entry name" value="Cytochrome P450"/>
    <property type="match status" value="1"/>
</dbReference>
<evidence type="ECO:0000256" key="8">
    <source>
        <dbReference type="RuleBase" id="RU000461"/>
    </source>
</evidence>
<dbReference type="GO" id="GO:0016705">
    <property type="term" value="F:oxidoreductase activity, acting on paired donors, with incorporation or reduction of molecular oxygen"/>
    <property type="evidence" value="ECO:0007669"/>
    <property type="project" value="InterPro"/>
</dbReference>
<keyword evidence="3 7" id="KW-0479">Metal-binding</keyword>
<name>A0A2M9YFN6_9LEPT</name>
<comment type="similarity">
    <text evidence="1 8">Belongs to the cytochrome P450 family.</text>
</comment>
<dbReference type="CDD" id="cd20620">
    <property type="entry name" value="CYP132-like"/>
    <property type="match status" value="1"/>
</dbReference>
<proteinExistence type="inferred from homology"/>
<sequence length="456" mass="52485">MFSLHEPTSGRTKKNKPNLPPGVFGIRALPYVSKLAKDPIGFFQLMQSKFGNSARFGLRQVVFHLITQPEDIKRVLQENNQNYHKGVFYKELGRILGKGLLNSEGEFWKKQRRLIQPSFHKQRISEFVEIMAQETEKTSENWKKISSLDISKEMMRLTFAIVGRTLFRTEVESYAARIEHSLKIALELVTKRITRIFPFPFSWPTPENLKLKRALKDMHSVVDELIAERKKNPSNDLISMLLEVRDEETGETMSESQVRDEAITLLLAGHETTANALSWGFYLLSKHPEICEKVREEANRVLGDKTPTLEDVQKLTYTRKVLDEVLRLYPPAWVIERTAMGPDHIGGYDVETGTNISICIFNIHRNPDFWENPDKFDPDRFDEERSADRPKYAYLPFGGGPRICIGNIFALTEATLILAMLVKNYKFQTDPNHPVVMEPLVTLRPKYGILFNIVST</sequence>
<dbReference type="RefSeq" id="WP_100708486.1">
    <property type="nucleotide sequence ID" value="NZ_NPDR01000001.1"/>
</dbReference>
<gene>
    <name evidence="9" type="ORF">CH362_00915</name>
</gene>
<dbReference type="PRINTS" id="PR00385">
    <property type="entry name" value="P450"/>
</dbReference>
<evidence type="ECO:0000313" key="9">
    <source>
        <dbReference type="EMBL" id="PJZ50372.1"/>
    </source>
</evidence>
<protein>
    <submittedName>
        <fullName evidence="9">Cytochrome P450</fullName>
    </submittedName>
</protein>
<evidence type="ECO:0000256" key="3">
    <source>
        <dbReference type="ARBA" id="ARBA00022723"/>
    </source>
</evidence>
<dbReference type="InterPro" id="IPR017972">
    <property type="entry name" value="Cyt_P450_CS"/>
</dbReference>
<dbReference type="GO" id="GO:0004497">
    <property type="term" value="F:monooxygenase activity"/>
    <property type="evidence" value="ECO:0007669"/>
    <property type="project" value="UniProtKB-KW"/>
</dbReference>
<keyword evidence="4 8" id="KW-0560">Oxidoreductase</keyword>
<evidence type="ECO:0000313" key="10">
    <source>
        <dbReference type="Proteomes" id="UP000231926"/>
    </source>
</evidence>
<dbReference type="SUPFAM" id="SSF48264">
    <property type="entry name" value="Cytochrome P450"/>
    <property type="match status" value="1"/>
</dbReference>
<evidence type="ECO:0000256" key="5">
    <source>
        <dbReference type="ARBA" id="ARBA00023004"/>
    </source>
</evidence>
<dbReference type="PANTHER" id="PTHR24291:SF50">
    <property type="entry name" value="BIFUNCTIONAL ALBAFLAVENONE MONOOXYGENASE_TERPENE SYNTHASE"/>
    <property type="match status" value="1"/>
</dbReference>
<dbReference type="InterPro" id="IPR001128">
    <property type="entry name" value="Cyt_P450"/>
</dbReference>
<dbReference type="GO" id="GO:0020037">
    <property type="term" value="F:heme binding"/>
    <property type="evidence" value="ECO:0007669"/>
    <property type="project" value="InterPro"/>
</dbReference>
<evidence type="ECO:0000256" key="4">
    <source>
        <dbReference type="ARBA" id="ARBA00023002"/>
    </source>
</evidence>
<keyword evidence="10" id="KW-1185">Reference proteome</keyword>
<evidence type="ECO:0000256" key="1">
    <source>
        <dbReference type="ARBA" id="ARBA00010617"/>
    </source>
</evidence>
<keyword evidence="6 8" id="KW-0503">Monooxygenase</keyword>
<dbReference type="GO" id="GO:0005506">
    <property type="term" value="F:iron ion binding"/>
    <property type="evidence" value="ECO:0007669"/>
    <property type="project" value="InterPro"/>
</dbReference>
<dbReference type="InterPro" id="IPR002401">
    <property type="entry name" value="Cyt_P450_E_grp-I"/>
</dbReference>
<keyword evidence="2 7" id="KW-0349">Heme</keyword>
<comment type="caution">
    <text evidence="9">The sequence shown here is derived from an EMBL/GenBank/DDBJ whole genome shotgun (WGS) entry which is preliminary data.</text>
</comment>
<dbReference type="OrthoDB" id="9789468at2"/>
<keyword evidence="5 7" id="KW-0408">Iron</keyword>
<feature type="binding site" description="axial binding residue" evidence="7">
    <location>
        <position position="404"/>
    </location>
    <ligand>
        <name>heme</name>
        <dbReference type="ChEBI" id="CHEBI:30413"/>
    </ligand>
    <ligandPart>
        <name>Fe</name>
        <dbReference type="ChEBI" id="CHEBI:18248"/>
    </ligandPart>
</feature>
<dbReference type="Proteomes" id="UP000231926">
    <property type="component" value="Unassembled WGS sequence"/>
</dbReference>
<accession>A0A2M9YFN6</accession>
<reference evidence="9 10" key="1">
    <citation type="submission" date="2017-07" db="EMBL/GenBank/DDBJ databases">
        <title>Leptospira spp. isolated from tropical soils.</title>
        <authorList>
            <person name="Thibeaux R."/>
            <person name="Iraola G."/>
            <person name="Ferres I."/>
            <person name="Bierque E."/>
            <person name="Girault D."/>
            <person name="Soupe-Gilbert M.-E."/>
            <person name="Picardeau M."/>
            <person name="Goarant C."/>
        </authorList>
    </citation>
    <scope>NUCLEOTIDE SEQUENCE [LARGE SCALE GENOMIC DNA]</scope>
    <source>
        <strain evidence="9 10">FH4-C-A2</strain>
    </source>
</reference>
<dbReference type="PANTHER" id="PTHR24291">
    <property type="entry name" value="CYTOCHROME P450 FAMILY 4"/>
    <property type="match status" value="1"/>
</dbReference>